<reference evidence="2 3" key="1">
    <citation type="submission" date="2024-04" db="EMBL/GenBank/DDBJ databases">
        <authorList>
            <person name="Fracassetti M."/>
        </authorList>
    </citation>
    <scope>NUCLEOTIDE SEQUENCE [LARGE SCALE GENOMIC DNA]</scope>
</reference>
<dbReference type="AlphaFoldDB" id="A0AAV2FXH6"/>
<gene>
    <name evidence="2" type="ORF">LTRI10_LOCUS42276</name>
</gene>
<accession>A0AAV2FXH6</accession>
<keyword evidence="3" id="KW-1185">Reference proteome</keyword>
<evidence type="ECO:0000313" key="3">
    <source>
        <dbReference type="Proteomes" id="UP001497516"/>
    </source>
</evidence>
<feature type="compositionally biased region" description="Basic and acidic residues" evidence="1">
    <location>
        <begin position="35"/>
        <end position="62"/>
    </location>
</feature>
<name>A0AAV2FXH6_9ROSI</name>
<dbReference type="Proteomes" id="UP001497516">
    <property type="component" value="Chromosome 7"/>
</dbReference>
<sequence>MTVKRKPRRYEQRAIPTNKRVDGNTMGRQGNRFHAFQEKDVRQTSAKVTEKKNSETHARKNQQEGVKQNAPPLDGNKSNATIRKNVPNNAATKPDPKINVGGSIKVDGKGVQGMQERDAHAGHAVHVPPGAQQNNGKSSTVNKLSTLNGVGNLSPSRNK</sequence>
<protein>
    <submittedName>
        <fullName evidence="2">Uncharacterized protein</fullName>
    </submittedName>
</protein>
<dbReference type="EMBL" id="OZ034820">
    <property type="protein sequence ID" value="CAL1402265.1"/>
    <property type="molecule type" value="Genomic_DNA"/>
</dbReference>
<feature type="compositionally biased region" description="Polar residues" evidence="1">
    <location>
        <begin position="76"/>
        <end position="91"/>
    </location>
</feature>
<feature type="compositionally biased region" description="Polar residues" evidence="1">
    <location>
        <begin position="131"/>
        <end position="159"/>
    </location>
</feature>
<feature type="region of interest" description="Disordered" evidence="1">
    <location>
        <begin position="1"/>
        <end position="159"/>
    </location>
</feature>
<evidence type="ECO:0000313" key="2">
    <source>
        <dbReference type="EMBL" id="CAL1402265.1"/>
    </source>
</evidence>
<organism evidence="2 3">
    <name type="scientific">Linum trigynum</name>
    <dbReference type="NCBI Taxonomy" id="586398"/>
    <lineage>
        <taxon>Eukaryota</taxon>
        <taxon>Viridiplantae</taxon>
        <taxon>Streptophyta</taxon>
        <taxon>Embryophyta</taxon>
        <taxon>Tracheophyta</taxon>
        <taxon>Spermatophyta</taxon>
        <taxon>Magnoliopsida</taxon>
        <taxon>eudicotyledons</taxon>
        <taxon>Gunneridae</taxon>
        <taxon>Pentapetalae</taxon>
        <taxon>rosids</taxon>
        <taxon>fabids</taxon>
        <taxon>Malpighiales</taxon>
        <taxon>Linaceae</taxon>
        <taxon>Linum</taxon>
    </lineage>
</organism>
<proteinExistence type="predicted"/>
<evidence type="ECO:0000256" key="1">
    <source>
        <dbReference type="SAM" id="MobiDB-lite"/>
    </source>
</evidence>